<accession>A0A0E9XGY3</accession>
<reference evidence="1" key="1">
    <citation type="submission" date="2014-11" db="EMBL/GenBank/DDBJ databases">
        <authorList>
            <person name="Amaro Gonzalez C."/>
        </authorList>
    </citation>
    <scope>NUCLEOTIDE SEQUENCE</scope>
</reference>
<sequence length="88" mass="9698">MGQGGLGGHDHLYGILALPFTLAEPPHPIVNAHLGSSMQTQLYEYFWLCCYPDWAYFGTTGKLTVHHHLYTVAACQINSLTGTKSSFN</sequence>
<name>A0A0E9XGY3_ANGAN</name>
<organism evidence="1">
    <name type="scientific">Anguilla anguilla</name>
    <name type="common">European freshwater eel</name>
    <name type="synonym">Muraena anguilla</name>
    <dbReference type="NCBI Taxonomy" id="7936"/>
    <lineage>
        <taxon>Eukaryota</taxon>
        <taxon>Metazoa</taxon>
        <taxon>Chordata</taxon>
        <taxon>Craniata</taxon>
        <taxon>Vertebrata</taxon>
        <taxon>Euteleostomi</taxon>
        <taxon>Actinopterygii</taxon>
        <taxon>Neopterygii</taxon>
        <taxon>Teleostei</taxon>
        <taxon>Anguilliformes</taxon>
        <taxon>Anguillidae</taxon>
        <taxon>Anguilla</taxon>
    </lineage>
</organism>
<dbReference type="AlphaFoldDB" id="A0A0E9XGY3"/>
<dbReference type="EMBL" id="GBXM01007477">
    <property type="protein sequence ID" value="JAI01101.1"/>
    <property type="molecule type" value="Transcribed_RNA"/>
</dbReference>
<protein>
    <submittedName>
        <fullName evidence="1">Uncharacterized protein</fullName>
    </submittedName>
</protein>
<proteinExistence type="predicted"/>
<reference evidence="1" key="2">
    <citation type="journal article" date="2015" name="Fish Shellfish Immunol.">
        <title>Early steps in the European eel (Anguilla anguilla)-Vibrio vulnificus interaction in the gills: Role of the RtxA13 toxin.</title>
        <authorList>
            <person name="Callol A."/>
            <person name="Pajuelo D."/>
            <person name="Ebbesson L."/>
            <person name="Teles M."/>
            <person name="MacKenzie S."/>
            <person name="Amaro C."/>
        </authorList>
    </citation>
    <scope>NUCLEOTIDE SEQUENCE</scope>
</reference>
<evidence type="ECO:0000313" key="1">
    <source>
        <dbReference type="EMBL" id="JAI01101.1"/>
    </source>
</evidence>